<name>A0A401Q9N1_SCYTO</name>
<dbReference type="PANTHER" id="PTHR22692">
    <property type="entry name" value="MYOSIN VII, XV"/>
    <property type="match status" value="1"/>
</dbReference>
<dbReference type="Gene3D" id="1.20.5.190">
    <property type="match status" value="1"/>
</dbReference>
<dbReference type="InterPro" id="IPR000048">
    <property type="entry name" value="IQ_motif_EF-hand-BS"/>
</dbReference>
<dbReference type="OrthoDB" id="8182952at2759"/>
<dbReference type="Gene3D" id="3.30.70.1590">
    <property type="match status" value="1"/>
</dbReference>
<dbReference type="PROSITE" id="PS50096">
    <property type="entry name" value="IQ"/>
    <property type="match status" value="2"/>
</dbReference>
<dbReference type="SMART" id="SM00015">
    <property type="entry name" value="IQ"/>
    <property type="match status" value="2"/>
</dbReference>
<dbReference type="SUPFAM" id="SSF52540">
    <property type="entry name" value="P-loop containing nucleoside triphosphate hydrolases"/>
    <property type="match status" value="1"/>
</dbReference>
<evidence type="ECO:0000313" key="2">
    <source>
        <dbReference type="Proteomes" id="UP000288216"/>
    </source>
</evidence>
<dbReference type="InterPro" id="IPR027417">
    <property type="entry name" value="P-loop_NTPase"/>
</dbReference>
<keyword evidence="2" id="KW-1185">Reference proteome</keyword>
<reference evidence="1 2" key="1">
    <citation type="journal article" date="2018" name="Nat. Ecol. Evol.">
        <title>Shark genomes provide insights into elasmobranch evolution and the origin of vertebrates.</title>
        <authorList>
            <person name="Hara Y"/>
            <person name="Yamaguchi K"/>
            <person name="Onimaru K"/>
            <person name="Kadota M"/>
            <person name="Koyanagi M"/>
            <person name="Keeley SD"/>
            <person name="Tatsumi K"/>
            <person name="Tanaka K"/>
            <person name="Motone F"/>
            <person name="Kageyama Y"/>
            <person name="Nozu R"/>
            <person name="Adachi N"/>
            <person name="Nishimura O"/>
            <person name="Nakagawa R"/>
            <person name="Tanegashima C"/>
            <person name="Kiyatake I"/>
            <person name="Matsumoto R"/>
            <person name="Murakumo K"/>
            <person name="Nishida K"/>
            <person name="Terakita A"/>
            <person name="Kuratani S"/>
            <person name="Sato K"/>
            <person name="Hyodo S Kuraku.S."/>
        </authorList>
    </citation>
    <scope>NUCLEOTIDE SEQUENCE [LARGE SCALE GENOMIC DNA]</scope>
</reference>
<dbReference type="STRING" id="75743.A0A401Q9N1"/>
<gene>
    <name evidence="1" type="ORF">scyTo_0021520</name>
</gene>
<protein>
    <recommendedName>
        <fullName evidence="3">Myosin motor domain-containing protein</fullName>
    </recommendedName>
</protein>
<dbReference type="AlphaFoldDB" id="A0A401Q9N1"/>
<dbReference type="InterPro" id="IPR051567">
    <property type="entry name" value="Unconventional_Myosin_ATPase"/>
</dbReference>
<proteinExistence type="predicted"/>
<dbReference type="Pfam" id="PF00612">
    <property type="entry name" value="IQ"/>
    <property type="match status" value="2"/>
</dbReference>
<accession>A0A401Q9N1</accession>
<organism evidence="1 2">
    <name type="scientific">Scyliorhinus torazame</name>
    <name type="common">Cloudy catshark</name>
    <name type="synonym">Catulus torazame</name>
    <dbReference type="NCBI Taxonomy" id="75743"/>
    <lineage>
        <taxon>Eukaryota</taxon>
        <taxon>Metazoa</taxon>
        <taxon>Chordata</taxon>
        <taxon>Craniata</taxon>
        <taxon>Vertebrata</taxon>
        <taxon>Chondrichthyes</taxon>
        <taxon>Elasmobranchii</taxon>
        <taxon>Galeomorphii</taxon>
        <taxon>Galeoidea</taxon>
        <taxon>Carcharhiniformes</taxon>
        <taxon>Scyliorhinidae</taxon>
        <taxon>Scyliorhinus</taxon>
    </lineage>
</organism>
<dbReference type="Proteomes" id="UP000288216">
    <property type="component" value="Unassembled WGS sequence"/>
</dbReference>
<evidence type="ECO:0008006" key="3">
    <source>
        <dbReference type="Google" id="ProtNLM"/>
    </source>
</evidence>
<dbReference type="EMBL" id="BFAA01019274">
    <property type="protein sequence ID" value="GCB82089.1"/>
    <property type="molecule type" value="Genomic_DNA"/>
</dbReference>
<evidence type="ECO:0000313" key="1">
    <source>
        <dbReference type="EMBL" id="GCB82089.1"/>
    </source>
</evidence>
<dbReference type="PANTHER" id="PTHR22692:SF16">
    <property type="entry name" value="MYOSIN XVB"/>
    <property type="match status" value="1"/>
</dbReference>
<comment type="caution">
    <text evidence="1">The sequence shown here is derived from an EMBL/GenBank/DDBJ whole genome shotgun (WGS) entry which is preliminary data.</text>
</comment>
<sequence>MCSCLFTIVFYFDFIAALMAVYGRSLASLMSSVLVHNSDTLVLWRYSILLKWNKETSSDSELCSSILETITEGTLGSYQLGLTKVFLKKKVFDQLENCWRKTQNWAALTIQKNIRGFINRKNFQIFRQKIVVIQSHIRGHQARYFYQFIERRSLSAKSTCSWPQRTLVVNLAKET</sequence>